<feature type="chain" id="PRO_5045353172" evidence="3">
    <location>
        <begin position="21"/>
        <end position="1178"/>
    </location>
</feature>
<organism evidence="5 6">
    <name type="scientific">Flavobacterium hankyongi</name>
    <dbReference type="NCBI Taxonomy" id="1176532"/>
    <lineage>
        <taxon>Bacteria</taxon>
        <taxon>Pseudomonadati</taxon>
        <taxon>Bacteroidota</taxon>
        <taxon>Flavobacteriia</taxon>
        <taxon>Flavobacteriales</taxon>
        <taxon>Flavobacteriaceae</taxon>
        <taxon>Flavobacterium</taxon>
    </lineage>
</organism>
<keyword evidence="5" id="KW-0482">Metalloprotease</keyword>
<comment type="caution">
    <text evidence="5">The sequence shown here is derived from an EMBL/GenBank/DDBJ whole genome shotgun (WGS) entry which is preliminary data.</text>
</comment>
<protein>
    <submittedName>
        <fullName evidence="5">Zinc-dependent metalloprotease family protein</fullName>
    </submittedName>
</protein>
<dbReference type="SUPFAM" id="SSF49265">
    <property type="entry name" value="Fibronectin type III"/>
    <property type="match status" value="2"/>
</dbReference>
<feature type="domain" description="Fibronectin type-III" evidence="4">
    <location>
        <begin position="843"/>
        <end position="930"/>
    </location>
</feature>
<keyword evidence="5" id="KW-0378">Hydrolase</keyword>
<name>A0ABP8ZUI1_9FLAO</name>
<feature type="signal peptide" evidence="3">
    <location>
        <begin position="1"/>
        <end position="20"/>
    </location>
</feature>
<keyword evidence="6" id="KW-1185">Reference proteome</keyword>
<evidence type="ECO:0000256" key="2">
    <source>
        <dbReference type="ARBA" id="ARBA00023157"/>
    </source>
</evidence>
<sequence length="1178" mass="125127">MRKLICIALLFIGTFGIAQSKNDLWKKSNLKENTEKNSKLNLPQKNIFDLDLSSMKKMLAKSPKREATNITSNTIITLPNAEGQIENFRVYENTVMAPELAAKYPEIKSYVAVGIDNPNARAYFSNSPLGFKSITTYPNKETVFIEPINADNTTYTVYKKSEKEKSLDNFECSIIDVASQTTSQSTTTFARGADDSKLRTLRLALACTGEYAAYFSGSKATTLAAMNNTVTRINSIFERDFGIKLILVANNDQIIYTSPSTDPYSDYATKYNWGVENHNNLTSVIGLSNFDIGHLLGAGTVSSGDSGGIGSVCSDLYKGRGYTCAYSGNYQGDAFDLDFVAHEMGHQLGARHTFTHKTETGNNDQLEAGSGSTIMSYGGTSIKDYQSYKDSYFHAISIQQVTDYIKTKTCPVIISTGNAAPVVNAGLDFTIPKGTPFMLTGSASDANTSDLLTYTWEQMNLGDANVTIPSATSTYGPLFRSYAPSTSSTRYFPNMNTILAGSTSTSGLYIPSEVLPGVARTLNFRLTVRDNKIGGGANNMDDMIVTVDGIAGPFTVDTQNTSVSYAAGTSQTINWTVAGTNANGVNCANVDILLSTDGGQTFPIVLLAGTPNDGSQNVMIPNNPGTTNRIMIKGTNNIFFDVNNANFTITGSVSADTTAPTTSTISASGTTTSSTNLSWTAATDNIGVTGYNVYQNGVLKTTTTATSLAVTDLSASSTYNFYVTAKDATGNVSATSNIVSVTTQSLVDTSAPTTSTISASGTTTSSTNLSWTAATDNIGVTGYNVYQNGVLKTTTTATSLAVTGLSASSTYNFYVTSKDAAGNVSSASNTTSVTTQALADTTAPTASTISASGTTTSSTNLSWTAATDNNGVTGYNVYQNGVLKTTTTATSLVVTGLSASSTYNFYVTAKDAAGNVSSTSNTVSVTTLSPALTYCNSNGSTGREYINKVQLGTINNVSGNNNGYGNYTSLITTLATGSSATITITPAWNGMSVNEAYAVWIDYNKNGNFESNELVYSKSKSKSTSVSGSFVIPSTALTGNTRMRVSMKYNAIPTACEVFTNGEVEDYTVNIVTGTIVKDQTESQTATNTKDENLEITYKEEILKEPFKLYPNPVRDGIVYFKGIGNDATYKIFNLIGQVVANGTVSENSANINNLTPGNYIIQISDDSSVKTKQFIIL</sequence>
<dbReference type="PANTHER" id="PTHR44170:SF6">
    <property type="entry name" value="CONTACTIN"/>
    <property type="match status" value="1"/>
</dbReference>
<keyword evidence="2" id="KW-1015">Disulfide bond</keyword>
<dbReference type="InterPro" id="IPR026444">
    <property type="entry name" value="Secre_tail"/>
</dbReference>
<proteinExistence type="predicted"/>
<dbReference type="InterPro" id="IPR013783">
    <property type="entry name" value="Ig-like_fold"/>
</dbReference>
<dbReference type="PANTHER" id="PTHR44170">
    <property type="entry name" value="PROTEIN SIDEKICK"/>
    <property type="match status" value="1"/>
</dbReference>
<dbReference type="Pfam" id="PF13583">
    <property type="entry name" value="Reprolysin_4"/>
    <property type="match status" value="1"/>
</dbReference>
<dbReference type="EMBL" id="BAABIP010000014">
    <property type="protein sequence ID" value="GAA4766617.1"/>
    <property type="molecule type" value="Genomic_DNA"/>
</dbReference>
<dbReference type="InterPro" id="IPR024079">
    <property type="entry name" value="MetalloPept_cat_dom_sf"/>
</dbReference>
<dbReference type="Proteomes" id="UP001500141">
    <property type="component" value="Unassembled WGS sequence"/>
</dbReference>
<dbReference type="InterPro" id="IPR045474">
    <property type="entry name" value="GEVED"/>
</dbReference>
<keyword evidence="1 3" id="KW-0732">Signal</keyword>
<gene>
    <name evidence="5" type="ORF">GCM10023230_15370</name>
</gene>
<dbReference type="Gene3D" id="2.60.40.10">
    <property type="entry name" value="Immunoglobulins"/>
    <property type="match status" value="4"/>
</dbReference>
<evidence type="ECO:0000313" key="5">
    <source>
        <dbReference type="EMBL" id="GAA4766617.1"/>
    </source>
</evidence>
<dbReference type="CDD" id="cd00063">
    <property type="entry name" value="FN3"/>
    <property type="match status" value="3"/>
</dbReference>
<evidence type="ECO:0000256" key="1">
    <source>
        <dbReference type="ARBA" id="ARBA00022729"/>
    </source>
</evidence>
<evidence type="ECO:0000259" key="4">
    <source>
        <dbReference type="PROSITE" id="PS50853"/>
    </source>
</evidence>
<dbReference type="Gene3D" id="3.40.390.10">
    <property type="entry name" value="Collagenase (Catalytic Domain)"/>
    <property type="match status" value="1"/>
</dbReference>
<feature type="domain" description="Fibronectin type-III" evidence="4">
    <location>
        <begin position="659"/>
        <end position="746"/>
    </location>
</feature>
<dbReference type="PROSITE" id="PS50853">
    <property type="entry name" value="FN3"/>
    <property type="match status" value="3"/>
</dbReference>
<dbReference type="GO" id="GO:0008237">
    <property type="term" value="F:metallopeptidase activity"/>
    <property type="evidence" value="ECO:0007669"/>
    <property type="project" value="UniProtKB-KW"/>
</dbReference>
<dbReference type="RefSeq" id="WP_264544767.1">
    <property type="nucleotide sequence ID" value="NZ_BAABIP010000014.1"/>
</dbReference>
<reference evidence="6" key="1">
    <citation type="journal article" date="2019" name="Int. J. Syst. Evol. Microbiol.">
        <title>The Global Catalogue of Microorganisms (GCM) 10K type strain sequencing project: providing services to taxonomists for standard genome sequencing and annotation.</title>
        <authorList>
            <consortium name="The Broad Institute Genomics Platform"/>
            <consortium name="The Broad Institute Genome Sequencing Center for Infectious Disease"/>
            <person name="Wu L."/>
            <person name="Ma J."/>
        </authorList>
    </citation>
    <scope>NUCLEOTIDE SEQUENCE [LARGE SCALE GENOMIC DNA]</scope>
    <source>
        <strain evidence="6">JCM 18198</strain>
    </source>
</reference>
<dbReference type="Pfam" id="PF20009">
    <property type="entry name" value="GEVED"/>
    <property type="match status" value="1"/>
</dbReference>
<dbReference type="Pfam" id="PF18962">
    <property type="entry name" value="Por_Secre_tail"/>
    <property type="match status" value="1"/>
</dbReference>
<evidence type="ECO:0000313" key="6">
    <source>
        <dbReference type="Proteomes" id="UP001500141"/>
    </source>
</evidence>
<keyword evidence="5" id="KW-0645">Protease</keyword>
<dbReference type="InterPro" id="IPR003961">
    <property type="entry name" value="FN3_dom"/>
</dbReference>
<dbReference type="SMART" id="SM00060">
    <property type="entry name" value="FN3"/>
    <property type="match status" value="3"/>
</dbReference>
<feature type="domain" description="Fibronectin type-III" evidence="4">
    <location>
        <begin position="751"/>
        <end position="838"/>
    </location>
</feature>
<dbReference type="SUPFAM" id="SSF55486">
    <property type="entry name" value="Metalloproteases ('zincins'), catalytic domain"/>
    <property type="match status" value="1"/>
</dbReference>
<evidence type="ECO:0000256" key="3">
    <source>
        <dbReference type="SAM" id="SignalP"/>
    </source>
</evidence>
<dbReference type="InterPro" id="IPR036116">
    <property type="entry name" value="FN3_sf"/>
</dbReference>
<dbReference type="Pfam" id="PF00041">
    <property type="entry name" value="fn3"/>
    <property type="match status" value="3"/>
</dbReference>
<accession>A0ABP8ZUI1</accession>
<dbReference type="NCBIfam" id="TIGR04183">
    <property type="entry name" value="Por_Secre_tail"/>
    <property type="match status" value="1"/>
</dbReference>